<accession>A0A6J6DBU4</accession>
<dbReference type="Pfam" id="PF00144">
    <property type="entry name" value="Beta-lactamase"/>
    <property type="match status" value="1"/>
</dbReference>
<sequence>MAPLPPAHASSAASARHRRPRAARRVGLLVVALAASGLVACSSDEGTDAGTSASTTAAAPAPTTAIGTADPPDPPDATDATDATDGIAVTPSTALDDTDDTDGTDDAAAIEATRAIFAAVGADDPGCTVAVGRDGEVVYAEAFGAAHLDPTEPMTTETIVDIGSTSKQFTATAILLLAEDGLVDLDDPLSTYLPDLPEWADRTTLGQLVHHTTGIPDYIGLLVDRGFELTGSSTDADALDALAEVTELDFEPGTAWSYSNSNYFLMGQVVLAVTGSTLAEFLADEVFEPLDLAMVMDPVAALPGKATSYEGTGDDRTVADSRWEQLGDGGIQTTPTELVRWASEYWRPTIGGDRMLAARLDGAEALGDPSDPTAVYGAGIMSSEIPGIGTVLSHSGGWGGFVTFFAVVPDQQVAAAGTCTSPDTLALVDAESDADLLTPWLADA</sequence>
<dbReference type="InterPro" id="IPR012338">
    <property type="entry name" value="Beta-lactam/transpept-like"/>
</dbReference>
<proteinExistence type="predicted"/>
<evidence type="ECO:0000259" key="2">
    <source>
        <dbReference type="Pfam" id="PF00144"/>
    </source>
</evidence>
<dbReference type="InterPro" id="IPR050491">
    <property type="entry name" value="AmpC-like"/>
</dbReference>
<evidence type="ECO:0000256" key="1">
    <source>
        <dbReference type="SAM" id="MobiDB-lite"/>
    </source>
</evidence>
<feature type="region of interest" description="Disordered" evidence="1">
    <location>
        <begin position="42"/>
        <end position="103"/>
    </location>
</feature>
<organism evidence="3">
    <name type="scientific">freshwater metagenome</name>
    <dbReference type="NCBI Taxonomy" id="449393"/>
    <lineage>
        <taxon>unclassified sequences</taxon>
        <taxon>metagenomes</taxon>
        <taxon>ecological metagenomes</taxon>
    </lineage>
</organism>
<feature type="compositionally biased region" description="Low complexity" evidence="1">
    <location>
        <begin position="77"/>
        <end position="88"/>
    </location>
</feature>
<dbReference type="SUPFAM" id="SSF56601">
    <property type="entry name" value="beta-lactamase/transpeptidase-like"/>
    <property type="match status" value="1"/>
</dbReference>
<feature type="compositionally biased region" description="Low complexity" evidence="1">
    <location>
        <begin position="48"/>
        <end position="70"/>
    </location>
</feature>
<feature type="domain" description="Beta-lactamase-related" evidence="2">
    <location>
        <begin position="124"/>
        <end position="431"/>
    </location>
</feature>
<name>A0A6J6DBU4_9ZZZZ</name>
<dbReference type="EMBL" id="CAEZSR010000052">
    <property type="protein sequence ID" value="CAB4559018.1"/>
    <property type="molecule type" value="Genomic_DNA"/>
</dbReference>
<dbReference type="InterPro" id="IPR001466">
    <property type="entry name" value="Beta-lactam-related"/>
</dbReference>
<dbReference type="PANTHER" id="PTHR46825:SF9">
    <property type="entry name" value="BETA-LACTAMASE-RELATED DOMAIN-CONTAINING PROTEIN"/>
    <property type="match status" value="1"/>
</dbReference>
<gene>
    <name evidence="3" type="ORF">UFOPK1493_01631</name>
</gene>
<dbReference type="AlphaFoldDB" id="A0A6J6DBU4"/>
<reference evidence="3" key="1">
    <citation type="submission" date="2020-05" db="EMBL/GenBank/DDBJ databases">
        <authorList>
            <person name="Chiriac C."/>
            <person name="Salcher M."/>
            <person name="Ghai R."/>
            <person name="Kavagutti S V."/>
        </authorList>
    </citation>
    <scope>NUCLEOTIDE SEQUENCE</scope>
</reference>
<dbReference type="Gene3D" id="3.40.710.10">
    <property type="entry name" value="DD-peptidase/beta-lactamase superfamily"/>
    <property type="match status" value="1"/>
</dbReference>
<feature type="region of interest" description="Disordered" evidence="1">
    <location>
        <begin position="1"/>
        <end position="21"/>
    </location>
</feature>
<evidence type="ECO:0000313" key="3">
    <source>
        <dbReference type="EMBL" id="CAB4559018.1"/>
    </source>
</evidence>
<dbReference type="PANTHER" id="PTHR46825">
    <property type="entry name" value="D-ALANYL-D-ALANINE-CARBOXYPEPTIDASE/ENDOPEPTIDASE AMPH"/>
    <property type="match status" value="1"/>
</dbReference>
<protein>
    <submittedName>
        <fullName evidence="3">Unannotated protein</fullName>
    </submittedName>
</protein>